<dbReference type="PANTHER" id="PTHR33116">
    <property type="entry name" value="REVERSE TRANSCRIPTASE ZINC-BINDING DOMAIN-CONTAINING PROTEIN-RELATED-RELATED"/>
    <property type="match status" value="1"/>
</dbReference>
<organism evidence="2 3">
    <name type="scientific">Raphanus sativus</name>
    <name type="common">Radish</name>
    <name type="synonym">Raphanus raphanistrum var. sativus</name>
    <dbReference type="NCBI Taxonomy" id="3726"/>
    <lineage>
        <taxon>Eukaryota</taxon>
        <taxon>Viridiplantae</taxon>
        <taxon>Streptophyta</taxon>
        <taxon>Embryophyta</taxon>
        <taxon>Tracheophyta</taxon>
        <taxon>Spermatophyta</taxon>
        <taxon>Magnoliopsida</taxon>
        <taxon>eudicotyledons</taxon>
        <taxon>Gunneridae</taxon>
        <taxon>Pentapetalae</taxon>
        <taxon>rosids</taxon>
        <taxon>malvids</taxon>
        <taxon>Brassicales</taxon>
        <taxon>Brassicaceae</taxon>
        <taxon>Brassiceae</taxon>
        <taxon>Raphanus</taxon>
    </lineage>
</organism>
<dbReference type="OrthoDB" id="1104016at2759"/>
<evidence type="ECO:0000313" key="3">
    <source>
        <dbReference type="RefSeq" id="XP_018435953.2"/>
    </source>
</evidence>
<dbReference type="SUPFAM" id="SSF56672">
    <property type="entry name" value="DNA/RNA polymerases"/>
    <property type="match status" value="1"/>
</dbReference>
<dbReference type="RefSeq" id="XP_018435953.2">
    <property type="nucleotide sequence ID" value="XM_018580451.2"/>
</dbReference>
<dbReference type="Proteomes" id="UP000504610">
    <property type="component" value="Chromosome 6"/>
</dbReference>
<dbReference type="Pfam" id="PF13456">
    <property type="entry name" value="RVT_3"/>
    <property type="match status" value="1"/>
</dbReference>
<protein>
    <submittedName>
        <fullName evidence="3">Uncharacterized protein LOC108808278</fullName>
    </submittedName>
</protein>
<dbReference type="InterPro" id="IPR036397">
    <property type="entry name" value="RNaseH_sf"/>
</dbReference>
<dbReference type="KEGG" id="rsz:108808278"/>
<dbReference type="GeneID" id="108808278"/>
<dbReference type="GO" id="GO:0003676">
    <property type="term" value="F:nucleic acid binding"/>
    <property type="evidence" value="ECO:0007669"/>
    <property type="project" value="InterPro"/>
</dbReference>
<sequence length="1215" mass="139546">MTFVYGDPVLERRDHVWGRLTRFSMNKNGQWFMTGDFNEITGHHEKEGGRTRSDTSFLSFNQMISDCGMLEFPYTGDHFSWVGKRVTGKVKCRLDRALGNEDWHEKFPHSKVQYLRMWGSDHRPVLADILSKPTRKKKSFKFDKRWLESEEIQQVILDGWNSLDLPPNADIMDRISSCRRALGKWKRERDLNSSKLIEDLKSKVDNLNTDDTATKEELGEAIKELTAALKAEEQFWKQKSRVLWLLEGDLNTKFFHAVTKQRRARNKIIKLKDPAGNIVEEEEKLVAVATSYFRELFTSSNPELIEEALATVSTSITDRINTDLTLAVTEFEVKAALFAMHPEKAPGPDGFTALFYQKIWDVVKTDLTRMVNEFLFEGKMANGLNDANICLIPKKENPDEMSHFRPISLCNVSYKIISKVLCQRMKKILPDRISETQSAFVAGRQITDNVLIAQEMFHALRTNPGSREKRMAIKTDMSKAYDRLEWDFINAVMKKMGFADIWIEWIMRCVSSVKYHVLFNGQPRGNITPHRGLRQGDPMSPFIFILCTEALAEPRECDEVMRALTTYGKASGQCINFDKSSLLFGKRVPGHVKDEIKGRTGIINEGGMGTYLGIPEDISGSKVRLFAYLKERLQIRVNSWTGRMLSRGGKEVLIKSILLALPTYVMSTLLLPLETCENLVSAIAQFWWSSNPPKRAIHWVKWEKVCKPREEGGIGFRLIHEFNLALLGKQLWRLVQFPDSLLARVLRGRYFRCSTPLRLNKTSNPSYGWTSIMAAKELILMGIRQKVHSGNEIRAWEDPWIPTIPSRPARTCAPVVHPLMAVSELMTGNPRCWDAEKLEQYVQREDIELITSLAVSQDFSRDEYCRSYTKNGMYTVKSGYWVATNLLRENISEPEPSILKLQAFAWKIKAPQKIKHFIWQAISGQLAVTSNLIHRHMRCDNHCPRCGAEDETINHALFECPPAIQTWAHAATPTPPANFPSASHFSNIDYLFWRKNDIEDPELDKDPYPWILWFIWKVRNEKLFRGIDRDPLETARHAESECHAWFAANRKEEVMRLPENTAPPIETEICLIDGSWTHNAFFSGYGWTWKNTGGGIQLLGARNKPRRISALHSELEALVWAMECMLQVSNCQLFGTDCKDLIAMIKDPGAWPNFSTELKELLKLKSRFSEFSIVYISRNENVSSDSLAKIARSFHRNLYYIGCSILVWFPRPPQA</sequence>
<dbReference type="InterPro" id="IPR026960">
    <property type="entry name" value="RVT-Znf"/>
</dbReference>
<dbReference type="InterPro" id="IPR000477">
    <property type="entry name" value="RT_dom"/>
</dbReference>
<dbReference type="InterPro" id="IPR002156">
    <property type="entry name" value="RNaseH_domain"/>
</dbReference>
<dbReference type="PANTHER" id="PTHR33116:SF86">
    <property type="entry name" value="REVERSE TRANSCRIPTASE DOMAIN-CONTAINING PROTEIN"/>
    <property type="match status" value="1"/>
</dbReference>
<dbReference type="AlphaFoldDB" id="A0A6J0JJZ8"/>
<dbReference type="GO" id="GO:0004523">
    <property type="term" value="F:RNA-DNA hybrid ribonuclease activity"/>
    <property type="evidence" value="ECO:0007669"/>
    <property type="project" value="InterPro"/>
</dbReference>
<dbReference type="CDD" id="cd01650">
    <property type="entry name" value="RT_nLTR_like"/>
    <property type="match status" value="1"/>
</dbReference>
<gene>
    <name evidence="3" type="primary">LOC108808278</name>
</gene>
<dbReference type="Gene3D" id="3.30.420.10">
    <property type="entry name" value="Ribonuclease H-like superfamily/Ribonuclease H"/>
    <property type="match status" value="1"/>
</dbReference>
<name>A0A6J0JJZ8_RAPSA</name>
<accession>A0A6J0JJZ8</accession>
<dbReference type="CDD" id="cd06222">
    <property type="entry name" value="RNase_H_like"/>
    <property type="match status" value="1"/>
</dbReference>
<reference evidence="3" key="2">
    <citation type="submission" date="2025-08" db="UniProtKB">
        <authorList>
            <consortium name="RefSeq"/>
        </authorList>
    </citation>
    <scope>IDENTIFICATION</scope>
    <source>
        <tissue evidence="3">Leaf</tissue>
    </source>
</reference>
<evidence type="ECO:0000259" key="1">
    <source>
        <dbReference type="PROSITE" id="PS50878"/>
    </source>
</evidence>
<dbReference type="InterPro" id="IPR036691">
    <property type="entry name" value="Endo/exonu/phosph_ase_sf"/>
</dbReference>
<dbReference type="InterPro" id="IPR005135">
    <property type="entry name" value="Endo/exonuclease/phosphatase"/>
</dbReference>
<evidence type="ECO:0000313" key="2">
    <source>
        <dbReference type="Proteomes" id="UP000504610"/>
    </source>
</evidence>
<dbReference type="Gene3D" id="3.60.10.10">
    <property type="entry name" value="Endonuclease/exonuclease/phosphatase"/>
    <property type="match status" value="1"/>
</dbReference>
<dbReference type="InterPro" id="IPR043502">
    <property type="entry name" value="DNA/RNA_pol_sf"/>
</dbReference>
<reference evidence="2" key="1">
    <citation type="journal article" date="2019" name="Database">
        <title>The radish genome database (RadishGD): an integrated information resource for radish genomics.</title>
        <authorList>
            <person name="Yu H.J."/>
            <person name="Baek S."/>
            <person name="Lee Y.J."/>
            <person name="Cho A."/>
            <person name="Mun J.H."/>
        </authorList>
    </citation>
    <scope>NUCLEOTIDE SEQUENCE [LARGE SCALE GENOMIC DNA]</scope>
    <source>
        <strain evidence="2">cv. WK10039</strain>
    </source>
</reference>
<dbReference type="InterPro" id="IPR044730">
    <property type="entry name" value="RNase_H-like_dom_plant"/>
</dbReference>
<dbReference type="Pfam" id="PF13966">
    <property type="entry name" value="zf-RVT"/>
    <property type="match status" value="1"/>
</dbReference>
<dbReference type="InterPro" id="IPR012337">
    <property type="entry name" value="RNaseH-like_sf"/>
</dbReference>
<dbReference type="SUPFAM" id="SSF53098">
    <property type="entry name" value="Ribonuclease H-like"/>
    <property type="match status" value="1"/>
</dbReference>
<dbReference type="Pfam" id="PF00078">
    <property type="entry name" value="RVT_1"/>
    <property type="match status" value="1"/>
</dbReference>
<dbReference type="PROSITE" id="PS50878">
    <property type="entry name" value="RT_POL"/>
    <property type="match status" value="1"/>
</dbReference>
<proteinExistence type="predicted"/>
<keyword evidence="2" id="KW-1185">Reference proteome</keyword>
<feature type="domain" description="Reverse transcriptase" evidence="1">
    <location>
        <begin position="373"/>
        <end position="645"/>
    </location>
</feature>
<dbReference type="Pfam" id="PF03372">
    <property type="entry name" value="Exo_endo_phos"/>
    <property type="match status" value="1"/>
</dbReference>
<dbReference type="SUPFAM" id="SSF56219">
    <property type="entry name" value="DNase I-like"/>
    <property type="match status" value="1"/>
</dbReference>